<reference evidence="8 9" key="1">
    <citation type="journal article" date="2016" name="Nat. Commun.">
        <title>Thousands of microbial genomes shed light on interconnected biogeochemical processes in an aquifer system.</title>
        <authorList>
            <person name="Anantharaman K."/>
            <person name="Brown C.T."/>
            <person name="Hug L.A."/>
            <person name="Sharon I."/>
            <person name="Castelle C.J."/>
            <person name="Probst A.J."/>
            <person name="Thomas B.C."/>
            <person name="Singh A."/>
            <person name="Wilkins M.J."/>
            <person name="Karaoz U."/>
            <person name="Brodie E.L."/>
            <person name="Williams K.H."/>
            <person name="Hubbard S.S."/>
            <person name="Banfield J.F."/>
        </authorList>
    </citation>
    <scope>NUCLEOTIDE SEQUENCE [LARGE SCALE GENOMIC DNA]</scope>
</reference>
<keyword evidence="3 5" id="KW-0697">Rotamase</keyword>
<name>A0A1G2GWX7_9BACT</name>
<dbReference type="Proteomes" id="UP000179106">
    <property type="component" value="Unassembled WGS sequence"/>
</dbReference>
<dbReference type="PANTHER" id="PTHR43811:SF19">
    <property type="entry name" value="39 KDA FK506-BINDING NUCLEAR PROTEIN"/>
    <property type="match status" value="1"/>
</dbReference>
<keyword evidence="4 5" id="KW-0413">Isomerase</keyword>
<evidence type="ECO:0000256" key="3">
    <source>
        <dbReference type="ARBA" id="ARBA00023110"/>
    </source>
</evidence>
<dbReference type="EC" id="5.2.1.8" evidence="6"/>
<dbReference type="Gene3D" id="3.10.50.40">
    <property type="match status" value="1"/>
</dbReference>
<protein>
    <recommendedName>
        <fullName evidence="6">Peptidyl-prolyl cis-trans isomerase</fullName>
        <ecNumber evidence="6">5.2.1.8</ecNumber>
    </recommendedName>
</protein>
<evidence type="ECO:0000256" key="2">
    <source>
        <dbReference type="ARBA" id="ARBA00006577"/>
    </source>
</evidence>
<evidence type="ECO:0000256" key="1">
    <source>
        <dbReference type="ARBA" id="ARBA00000971"/>
    </source>
</evidence>
<accession>A0A1G2GWX7</accession>
<dbReference type="Pfam" id="PF00254">
    <property type="entry name" value="FKBP_C"/>
    <property type="match status" value="1"/>
</dbReference>
<evidence type="ECO:0000313" key="9">
    <source>
        <dbReference type="Proteomes" id="UP000179106"/>
    </source>
</evidence>
<comment type="catalytic activity">
    <reaction evidence="1 5 6">
        <text>[protein]-peptidylproline (omega=180) = [protein]-peptidylproline (omega=0)</text>
        <dbReference type="Rhea" id="RHEA:16237"/>
        <dbReference type="Rhea" id="RHEA-COMP:10747"/>
        <dbReference type="Rhea" id="RHEA-COMP:10748"/>
        <dbReference type="ChEBI" id="CHEBI:83833"/>
        <dbReference type="ChEBI" id="CHEBI:83834"/>
        <dbReference type="EC" id="5.2.1.8"/>
    </reaction>
</comment>
<dbReference type="PROSITE" id="PS50059">
    <property type="entry name" value="FKBP_PPIASE"/>
    <property type="match status" value="1"/>
</dbReference>
<evidence type="ECO:0000256" key="5">
    <source>
        <dbReference type="PROSITE-ProRule" id="PRU00277"/>
    </source>
</evidence>
<comment type="caution">
    <text evidence="8">The sequence shown here is derived from an EMBL/GenBank/DDBJ whole genome shotgun (WGS) entry which is preliminary data.</text>
</comment>
<evidence type="ECO:0000313" key="8">
    <source>
        <dbReference type="EMBL" id="OGZ54703.1"/>
    </source>
</evidence>
<feature type="domain" description="PPIase FKBP-type" evidence="7">
    <location>
        <begin position="20"/>
        <end position="107"/>
    </location>
</feature>
<dbReference type="STRING" id="1802126.A3B25_03115"/>
<evidence type="ECO:0000256" key="6">
    <source>
        <dbReference type="RuleBase" id="RU003915"/>
    </source>
</evidence>
<evidence type="ECO:0000259" key="7">
    <source>
        <dbReference type="PROSITE" id="PS50059"/>
    </source>
</evidence>
<gene>
    <name evidence="8" type="ORF">A3B25_03115</name>
</gene>
<organism evidence="8 9">
    <name type="scientific">Candidatus Ryanbacteria bacterium RIFCSPLOWO2_01_FULL_48_26</name>
    <dbReference type="NCBI Taxonomy" id="1802126"/>
    <lineage>
        <taxon>Bacteria</taxon>
        <taxon>Candidatus Ryaniibacteriota</taxon>
    </lineage>
</organism>
<comment type="similarity">
    <text evidence="2 6">Belongs to the FKBP-type PPIase family.</text>
</comment>
<dbReference type="EMBL" id="MHNW01000003">
    <property type="protein sequence ID" value="OGZ54703.1"/>
    <property type="molecule type" value="Genomic_DNA"/>
</dbReference>
<dbReference type="SUPFAM" id="SSF54534">
    <property type="entry name" value="FKBP-like"/>
    <property type="match status" value="1"/>
</dbReference>
<proteinExistence type="inferred from homology"/>
<dbReference type="InterPro" id="IPR001179">
    <property type="entry name" value="PPIase_FKBP_dom"/>
</dbReference>
<dbReference type="FunFam" id="3.10.50.40:FF:000006">
    <property type="entry name" value="Peptidyl-prolyl cis-trans isomerase"/>
    <property type="match status" value="1"/>
</dbReference>
<dbReference type="PANTHER" id="PTHR43811">
    <property type="entry name" value="FKBP-TYPE PEPTIDYL-PROLYL CIS-TRANS ISOMERASE FKPA"/>
    <property type="match status" value="1"/>
</dbReference>
<evidence type="ECO:0000256" key="4">
    <source>
        <dbReference type="ARBA" id="ARBA00023235"/>
    </source>
</evidence>
<sequence>MSAIQVKDLVAGTGAEAKKGDMLSVNYLGQFLDGKKFDSSYDRSQSFEFFLGDDNLIRGWNLGIAGMKIGGKRTLVVPPELGYGAEGNGPIPPSSTLKFTIELLGINGSTSTEK</sequence>
<dbReference type="InterPro" id="IPR046357">
    <property type="entry name" value="PPIase_dom_sf"/>
</dbReference>
<dbReference type="AlphaFoldDB" id="A0A1G2GWX7"/>
<dbReference type="GO" id="GO:0003755">
    <property type="term" value="F:peptidyl-prolyl cis-trans isomerase activity"/>
    <property type="evidence" value="ECO:0007669"/>
    <property type="project" value="UniProtKB-UniRule"/>
</dbReference>